<evidence type="ECO:0000313" key="2">
    <source>
        <dbReference type="Proteomes" id="UP001055439"/>
    </source>
</evidence>
<keyword evidence="2" id="KW-1185">Reference proteome</keyword>
<dbReference type="EMBL" id="CP097508">
    <property type="protein sequence ID" value="URE09764.1"/>
    <property type="molecule type" value="Genomic_DNA"/>
</dbReference>
<sequence length="83" mass="9276">MLMSDVMKPEPFAYSGANQLPTGTKVKAMHVCEEDVRGATANLYHHHHFGGTSPALRSLRFQAEVWTKETPLWTAHGWVIAPM</sequence>
<protein>
    <submittedName>
        <fullName evidence="1">Uncharacterized protein</fullName>
    </submittedName>
</protein>
<dbReference type="AlphaFoldDB" id="A0A9E7G7A0"/>
<name>A0A9E7G7A0_9LILI</name>
<organism evidence="1 2">
    <name type="scientific">Musa troglodytarum</name>
    <name type="common">fe'i banana</name>
    <dbReference type="NCBI Taxonomy" id="320322"/>
    <lineage>
        <taxon>Eukaryota</taxon>
        <taxon>Viridiplantae</taxon>
        <taxon>Streptophyta</taxon>
        <taxon>Embryophyta</taxon>
        <taxon>Tracheophyta</taxon>
        <taxon>Spermatophyta</taxon>
        <taxon>Magnoliopsida</taxon>
        <taxon>Liliopsida</taxon>
        <taxon>Zingiberales</taxon>
        <taxon>Musaceae</taxon>
        <taxon>Musa</taxon>
    </lineage>
</organism>
<proteinExistence type="predicted"/>
<accession>A0A9E7G7A0</accession>
<reference evidence="1" key="1">
    <citation type="submission" date="2022-05" db="EMBL/GenBank/DDBJ databases">
        <title>The Musa troglodytarum L. genome provides insights into the mechanism of non-climacteric behaviour and enrichment of carotenoids.</title>
        <authorList>
            <person name="Wang J."/>
        </authorList>
    </citation>
    <scope>NUCLEOTIDE SEQUENCE</scope>
    <source>
        <tissue evidence="1">Leaf</tissue>
    </source>
</reference>
<dbReference type="Proteomes" id="UP001055439">
    <property type="component" value="Chromosome 6"/>
</dbReference>
<gene>
    <name evidence="1" type="ORF">MUK42_36629</name>
</gene>
<evidence type="ECO:0000313" key="1">
    <source>
        <dbReference type="EMBL" id="URE09764.1"/>
    </source>
</evidence>